<name>A0A239C6A9_9ACTN</name>
<dbReference type="OrthoDB" id="3690833at2"/>
<gene>
    <name evidence="1" type="ORF">SAMN06893096_102274</name>
</gene>
<dbReference type="AlphaFoldDB" id="A0A239C6A9"/>
<keyword evidence="2" id="KW-1185">Reference proteome</keyword>
<accession>A0A239C6A9</accession>
<evidence type="ECO:0000313" key="1">
    <source>
        <dbReference type="EMBL" id="SNS15756.1"/>
    </source>
</evidence>
<dbReference type="Proteomes" id="UP000198373">
    <property type="component" value="Unassembled WGS sequence"/>
</dbReference>
<organism evidence="1 2">
    <name type="scientific">Geodermatophilus pulveris</name>
    <dbReference type="NCBI Taxonomy" id="1564159"/>
    <lineage>
        <taxon>Bacteria</taxon>
        <taxon>Bacillati</taxon>
        <taxon>Actinomycetota</taxon>
        <taxon>Actinomycetes</taxon>
        <taxon>Geodermatophilales</taxon>
        <taxon>Geodermatophilaceae</taxon>
        <taxon>Geodermatophilus</taxon>
    </lineage>
</organism>
<dbReference type="EMBL" id="FZOO01000002">
    <property type="protein sequence ID" value="SNS15756.1"/>
    <property type="molecule type" value="Genomic_DNA"/>
</dbReference>
<protein>
    <submittedName>
        <fullName evidence="1">Uncharacterized protein</fullName>
    </submittedName>
</protein>
<reference evidence="2" key="1">
    <citation type="submission" date="2017-06" db="EMBL/GenBank/DDBJ databases">
        <authorList>
            <person name="Varghese N."/>
            <person name="Submissions S."/>
        </authorList>
    </citation>
    <scope>NUCLEOTIDE SEQUENCE [LARGE SCALE GENOMIC DNA]</scope>
    <source>
        <strain evidence="2">DSM 46839</strain>
    </source>
</reference>
<dbReference type="RefSeq" id="WP_089304473.1">
    <property type="nucleotide sequence ID" value="NZ_FZOO01000002.1"/>
</dbReference>
<sequence>MYVGVVHTIKDAEAWDRLAHGTGTPALPEGLELLATGRAAGSDRVICLWRAPSVAHLRAALDGMTGTFVVDDCFAVSGGPAPAAVG</sequence>
<evidence type="ECO:0000313" key="2">
    <source>
        <dbReference type="Proteomes" id="UP000198373"/>
    </source>
</evidence>
<proteinExistence type="predicted"/>